<gene>
    <name evidence="3" type="ORF">GXY80_04220</name>
</gene>
<keyword evidence="1" id="KW-0812">Transmembrane</keyword>
<dbReference type="AlphaFoldDB" id="A0A971M3X6"/>
<evidence type="ECO:0000256" key="1">
    <source>
        <dbReference type="SAM" id="Phobius"/>
    </source>
</evidence>
<dbReference type="InterPro" id="IPR008276">
    <property type="entry name" value="C_nuclsd_transpt"/>
</dbReference>
<keyword evidence="1" id="KW-0472">Membrane</keyword>
<reference evidence="3" key="1">
    <citation type="journal article" date="2020" name="Biotechnol. Biofuels">
        <title>New insights from the biogas microbiome by comprehensive genome-resolved metagenomics of nearly 1600 species originating from multiple anaerobic digesters.</title>
        <authorList>
            <person name="Campanaro S."/>
            <person name="Treu L."/>
            <person name="Rodriguez-R L.M."/>
            <person name="Kovalovszki A."/>
            <person name="Ziels R.M."/>
            <person name="Maus I."/>
            <person name="Zhu X."/>
            <person name="Kougias P.G."/>
            <person name="Basile A."/>
            <person name="Luo G."/>
            <person name="Schluter A."/>
            <person name="Konstantinidis K.T."/>
            <person name="Angelidaki I."/>
        </authorList>
    </citation>
    <scope>NUCLEOTIDE SEQUENCE</scope>
    <source>
        <strain evidence="3">AS06rmzACSIP_7</strain>
    </source>
</reference>
<organism evidence="3 4">
    <name type="scientific">Syntrophorhabdus aromaticivorans</name>
    <dbReference type="NCBI Taxonomy" id="328301"/>
    <lineage>
        <taxon>Bacteria</taxon>
        <taxon>Pseudomonadati</taxon>
        <taxon>Thermodesulfobacteriota</taxon>
        <taxon>Syntrophorhabdia</taxon>
        <taxon>Syntrophorhabdales</taxon>
        <taxon>Syntrophorhabdaceae</taxon>
        <taxon>Syntrophorhabdus</taxon>
    </lineage>
</organism>
<proteinExistence type="predicted"/>
<dbReference type="PANTHER" id="PTHR10590">
    <property type="entry name" value="SODIUM/NUCLEOSIDE COTRANSPORTER"/>
    <property type="match status" value="1"/>
</dbReference>
<name>A0A971M3X6_9BACT</name>
<evidence type="ECO:0000313" key="4">
    <source>
        <dbReference type="Proteomes" id="UP000777265"/>
    </source>
</evidence>
<dbReference type="Pfam" id="PF07670">
    <property type="entry name" value="Gate"/>
    <property type="match status" value="1"/>
</dbReference>
<feature type="domain" description="Nucleoside transporter/FeoB GTPase Gate" evidence="2">
    <location>
        <begin position="52"/>
        <end position="126"/>
    </location>
</feature>
<dbReference type="InterPro" id="IPR011642">
    <property type="entry name" value="Gate_dom"/>
</dbReference>
<feature type="transmembrane region" description="Helical" evidence="1">
    <location>
        <begin position="47"/>
        <end position="72"/>
    </location>
</feature>
<reference evidence="3" key="2">
    <citation type="submission" date="2020-01" db="EMBL/GenBank/DDBJ databases">
        <authorList>
            <person name="Campanaro S."/>
        </authorList>
    </citation>
    <scope>NUCLEOTIDE SEQUENCE</scope>
    <source>
        <strain evidence="3">AS06rmzACSIP_7</strain>
    </source>
</reference>
<dbReference type="GO" id="GO:0015293">
    <property type="term" value="F:symporter activity"/>
    <property type="evidence" value="ECO:0007669"/>
    <property type="project" value="TreeGrafter"/>
</dbReference>
<accession>A0A971M3X6</accession>
<comment type="caution">
    <text evidence="3">The sequence shown here is derived from an EMBL/GenBank/DDBJ whole genome shotgun (WGS) entry which is preliminary data.</text>
</comment>
<evidence type="ECO:0000259" key="2">
    <source>
        <dbReference type="Pfam" id="PF07670"/>
    </source>
</evidence>
<dbReference type="EMBL" id="JAAYEE010000073">
    <property type="protein sequence ID" value="NLW34676.1"/>
    <property type="molecule type" value="Genomic_DNA"/>
</dbReference>
<keyword evidence="1" id="KW-1133">Transmembrane helix</keyword>
<evidence type="ECO:0000313" key="3">
    <source>
        <dbReference type="EMBL" id="NLW34676.1"/>
    </source>
</evidence>
<dbReference type="Proteomes" id="UP000777265">
    <property type="component" value="Unassembled WGS sequence"/>
</dbReference>
<dbReference type="GO" id="GO:0005337">
    <property type="term" value="F:nucleoside transmembrane transporter activity"/>
    <property type="evidence" value="ECO:0007669"/>
    <property type="project" value="InterPro"/>
</dbReference>
<dbReference type="GO" id="GO:0005886">
    <property type="term" value="C:plasma membrane"/>
    <property type="evidence" value="ECO:0007669"/>
    <property type="project" value="TreeGrafter"/>
</dbReference>
<protein>
    <recommendedName>
        <fullName evidence="2">Nucleoside transporter/FeoB GTPase Gate domain-containing protein</fullName>
    </recommendedName>
</protein>
<dbReference type="PANTHER" id="PTHR10590:SF4">
    <property type="entry name" value="SOLUTE CARRIER FAMILY 28 MEMBER 3"/>
    <property type="match status" value="1"/>
</dbReference>
<sequence>MSCAGVILLIAFLFLNDFTMGITDSSFEGTRFLFGRLAIAPGNEGSLGFILALQALPSIVFFAALMELLYYLGIMERIIGIFARIFVKVMGIRGAESLCASAQIFLGIESNLTVRPYLKRMTRSELPVVLKPEMQLRQSSTAPRQG</sequence>